<feature type="domain" description="DUF2470" evidence="1">
    <location>
        <begin position="182"/>
        <end position="255"/>
    </location>
</feature>
<reference evidence="3 4" key="1">
    <citation type="submission" date="2019-02" db="EMBL/GenBank/DDBJ databases">
        <title>Deep-cultivation of Planctomycetes and their phenomic and genomic characterization uncovers novel biology.</title>
        <authorList>
            <person name="Wiegand S."/>
            <person name="Jogler M."/>
            <person name="Boedeker C."/>
            <person name="Pinto D."/>
            <person name="Vollmers J."/>
            <person name="Rivas-Marin E."/>
            <person name="Kohn T."/>
            <person name="Peeters S.H."/>
            <person name="Heuer A."/>
            <person name="Rast P."/>
            <person name="Oberbeckmann S."/>
            <person name="Bunk B."/>
            <person name="Jeske O."/>
            <person name="Meyerdierks A."/>
            <person name="Storesund J.E."/>
            <person name="Kallscheuer N."/>
            <person name="Luecker S."/>
            <person name="Lage O.M."/>
            <person name="Pohl T."/>
            <person name="Merkel B.J."/>
            <person name="Hornburger P."/>
            <person name="Mueller R.-W."/>
            <person name="Bruemmer F."/>
            <person name="Labrenz M."/>
            <person name="Spormann A.M."/>
            <person name="Op den Camp H."/>
            <person name="Overmann J."/>
            <person name="Amann R."/>
            <person name="Jetten M.S.M."/>
            <person name="Mascher T."/>
            <person name="Medema M.H."/>
            <person name="Devos D.P."/>
            <person name="Kaster A.-K."/>
            <person name="Ovreas L."/>
            <person name="Rohde M."/>
            <person name="Galperin M.Y."/>
            <person name="Jogler C."/>
        </authorList>
    </citation>
    <scope>NUCLEOTIDE SEQUENCE [LARGE SCALE GENOMIC DNA]</scope>
    <source>
        <strain evidence="3 4">EC9</strain>
    </source>
</reference>
<dbReference type="Pfam" id="PF13883">
    <property type="entry name" value="CREG_beta-barrel"/>
    <property type="match status" value="1"/>
</dbReference>
<organism evidence="3 4">
    <name type="scientific">Rosistilla ulvae</name>
    <dbReference type="NCBI Taxonomy" id="1930277"/>
    <lineage>
        <taxon>Bacteria</taxon>
        <taxon>Pseudomonadati</taxon>
        <taxon>Planctomycetota</taxon>
        <taxon>Planctomycetia</taxon>
        <taxon>Pirellulales</taxon>
        <taxon>Pirellulaceae</taxon>
        <taxon>Rosistilla</taxon>
    </lineage>
</organism>
<evidence type="ECO:0000313" key="3">
    <source>
        <dbReference type="EMBL" id="QDS90682.1"/>
    </source>
</evidence>
<dbReference type="EMBL" id="CP036261">
    <property type="protein sequence ID" value="QDS90682.1"/>
    <property type="molecule type" value="Genomic_DNA"/>
</dbReference>
<sequence>MAQPRKHAYTTAPQDPNPAAETTFAERARTMLSLSQVGVISTHSVHCEGFPFGSTMPYALDAIGRPLFLISAMAMHTKNLREDPRASLFVTDPTAAFDPLGAGRLTLVGSAEPVPEEDLDEARALYLSRHENASYYVDFADFSFWRLNPSELYYVGGFGVMGWIQADDFQHAVADPLAEAAAGILQHMNDDHAAAMLDIAYAEKEIVASEAKMTAVDRLGFHLRLKTPERVQSVRIGFPHEVRSYDECRQALVAMVKQARSDKESRNDG</sequence>
<feature type="domain" description="CREG-like beta-barrel" evidence="2">
    <location>
        <begin position="23"/>
        <end position="169"/>
    </location>
</feature>
<dbReference type="InterPro" id="IPR012349">
    <property type="entry name" value="Split_barrel_FMN-bd"/>
</dbReference>
<dbReference type="Gene3D" id="3.20.180.10">
    <property type="entry name" value="PNP-oxidase-like"/>
    <property type="match status" value="1"/>
</dbReference>
<evidence type="ECO:0000259" key="2">
    <source>
        <dbReference type="Pfam" id="PF13883"/>
    </source>
</evidence>
<keyword evidence="4" id="KW-1185">Reference proteome</keyword>
<dbReference type="GO" id="GO:0005737">
    <property type="term" value="C:cytoplasm"/>
    <property type="evidence" value="ECO:0007669"/>
    <property type="project" value="UniProtKB-ARBA"/>
</dbReference>
<dbReference type="Gene3D" id="2.30.110.10">
    <property type="entry name" value="Electron Transport, Fmn-binding Protein, Chain A"/>
    <property type="match status" value="1"/>
</dbReference>
<dbReference type="PANTHER" id="PTHR13343:SF17">
    <property type="entry name" value="CELLULAR REPRESSOR OF E1A-STIMULATED GENES, ISOFORM A"/>
    <property type="match status" value="1"/>
</dbReference>
<dbReference type="RefSeq" id="WP_145348457.1">
    <property type="nucleotide sequence ID" value="NZ_CP036261.1"/>
</dbReference>
<dbReference type="SUPFAM" id="SSF50475">
    <property type="entry name" value="FMN-binding split barrel"/>
    <property type="match status" value="1"/>
</dbReference>
<dbReference type="KEGG" id="ruv:EC9_48960"/>
<proteinExistence type="predicted"/>
<evidence type="ECO:0000313" key="4">
    <source>
        <dbReference type="Proteomes" id="UP000319557"/>
    </source>
</evidence>
<name>A0A517M727_9BACT</name>
<dbReference type="InterPro" id="IPR037119">
    <property type="entry name" value="Haem_oxidase_HugZ-like_sf"/>
</dbReference>
<protein>
    <submittedName>
        <fullName evidence="3">Pyridoxamine 5'-phosphate oxidase</fullName>
    </submittedName>
</protein>
<dbReference type="Pfam" id="PF10615">
    <property type="entry name" value="DUF2470"/>
    <property type="match status" value="1"/>
</dbReference>
<dbReference type="InterPro" id="IPR019595">
    <property type="entry name" value="DUF2470"/>
</dbReference>
<dbReference type="OrthoDB" id="3565122at2"/>
<dbReference type="PANTHER" id="PTHR13343">
    <property type="entry name" value="CREG1 PROTEIN"/>
    <property type="match status" value="1"/>
</dbReference>
<dbReference type="AlphaFoldDB" id="A0A517M727"/>
<dbReference type="InterPro" id="IPR055343">
    <property type="entry name" value="CREG_beta-barrel"/>
</dbReference>
<accession>A0A517M727</accession>
<gene>
    <name evidence="3" type="ORF">EC9_48960</name>
</gene>
<dbReference type="Proteomes" id="UP000319557">
    <property type="component" value="Chromosome"/>
</dbReference>
<evidence type="ECO:0000259" key="1">
    <source>
        <dbReference type="Pfam" id="PF10615"/>
    </source>
</evidence>